<dbReference type="GO" id="GO:0016042">
    <property type="term" value="P:lipid catabolic process"/>
    <property type="evidence" value="ECO:0007669"/>
    <property type="project" value="InterPro"/>
</dbReference>
<dbReference type="InterPro" id="IPR003582">
    <property type="entry name" value="ShKT_dom"/>
</dbReference>
<gene>
    <name evidence="11" type="ORF">OLC1_LOCUS3961</name>
</gene>
<accession>A0AAV1C9H7</accession>
<feature type="region of interest" description="Disordered" evidence="9">
    <location>
        <begin position="399"/>
        <end position="423"/>
    </location>
</feature>
<evidence type="ECO:0000313" key="12">
    <source>
        <dbReference type="Proteomes" id="UP001161247"/>
    </source>
</evidence>
<evidence type="ECO:0000256" key="4">
    <source>
        <dbReference type="ARBA" id="ARBA00012269"/>
    </source>
</evidence>
<evidence type="ECO:0000313" key="11">
    <source>
        <dbReference type="EMBL" id="CAI9092245.1"/>
    </source>
</evidence>
<organism evidence="11 12">
    <name type="scientific">Oldenlandia corymbosa var. corymbosa</name>
    <dbReference type="NCBI Taxonomy" id="529605"/>
    <lineage>
        <taxon>Eukaryota</taxon>
        <taxon>Viridiplantae</taxon>
        <taxon>Streptophyta</taxon>
        <taxon>Embryophyta</taxon>
        <taxon>Tracheophyta</taxon>
        <taxon>Spermatophyta</taxon>
        <taxon>Magnoliopsida</taxon>
        <taxon>eudicotyledons</taxon>
        <taxon>Gunneridae</taxon>
        <taxon>Pentapetalae</taxon>
        <taxon>asterids</taxon>
        <taxon>lamiids</taxon>
        <taxon>Gentianales</taxon>
        <taxon>Rubiaceae</taxon>
        <taxon>Rubioideae</taxon>
        <taxon>Spermacoceae</taxon>
        <taxon>Hedyotis-Oldenlandia complex</taxon>
        <taxon>Oldenlandia</taxon>
    </lineage>
</organism>
<dbReference type="InterPro" id="IPR029058">
    <property type="entry name" value="AB_hydrolase_fold"/>
</dbReference>
<evidence type="ECO:0000256" key="5">
    <source>
        <dbReference type="ARBA" id="ARBA00022801"/>
    </source>
</evidence>
<dbReference type="SMART" id="SM00254">
    <property type="entry name" value="ShKT"/>
    <property type="match status" value="1"/>
</dbReference>
<name>A0AAV1C9H7_OLDCO</name>
<keyword evidence="5" id="KW-0378">Hydrolase</keyword>
<evidence type="ECO:0000256" key="2">
    <source>
        <dbReference type="ARBA" id="ARBA00004240"/>
    </source>
</evidence>
<dbReference type="EMBL" id="OX459118">
    <property type="protein sequence ID" value="CAI9092245.1"/>
    <property type="molecule type" value="Genomic_DNA"/>
</dbReference>
<evidence type="ECO:0000256" key="1">
    <source>
        <dbReference type="ARBA" id="ARBA00001961"/>
    </source>
</evidence>
<keyword evidence="6" id="KW-0256">Endoplasmic reticulum</keyword>
<keyword evidence="8" id="KW-0560">Oxidoreductase</keyword>
<comment type="subcellular location">
    <subcellularLocation>
        <location evidence="2">Endoplasmic reticulum</location>
    </subcellularLocation>
</comment>
<comment type="cofactor">
    <cofactor evidence="1">
        <name>L-ascorbate</name>
        <dbReference type="ChEBI" id="CHEBI:38290"/>
    </cofactor>
</comment>
<sequence>MSFICGLPIIECVYCLACARWAWKRCLHTAGHDSETWGLATAEEFEPVPRLCRYILSVYEDDIRQPLWEPPGGYGMEPDCVLLKKTYEDTLGLAPPYLLYLDHDHSDIVLAIRGLNLAKESDYAVLLDNKLGQRKFNGGYVHNGLLKAAGRVLDAECDILKELVEKYPNYTLTFAGHSLGSGVAALLTMLVVTNPDRLGNVDRKRIRCYAMAPTRCMSLNLAVRYADVINSVVLQDDFLPRTATPLEDIFKSLFCLPCILCLRCMRDTCIPEEKMLKDPRRLYAPGRLYHIVERKPFRCGRFPPVVRTAVPVDGRFEHIVLSCNATSDHAIIWIEREASRALELMREIDHTLDVPPKQKMERQETIAREHNEEHKAALRRAVSLAVPDAYSPLQYGTFEEREDEHSQSTPGDSSSSSSDQKTKESWDELIERLFDKDEHGYMKTLDNTWRSNRTGNVSGCVAPMALAIVRIARDDTLSWNGCADGSVVLMVPADGGDGRWCVMAGTYELSYVQYLDFGLNGTYKKKPPTFELGSKAAGNSSAESSMAKGIRISLFLIVLLSTSFSGCLSVAETIRKELRTKEVEGIQISKRSGRTNVIDPSRVTQVTWRPRVFLYRGFLSDEECDHLVTWLQREDTSVTGGSDFVEIDSEDEVVQRIEQRLSAWTFIPKENGRPLKILHLEHGESKQKHESVVQESTKLLSEPLMATVIIYLSNVSQGGQILFPDSENEILSDCTKSSMALKPTKGNAVVIFNAHLNSSPDNNTSHTRCPLLGGDMWIATKIFHLRAIREVKNLLKLDGSDCTDEDENCPRWAASGECKRNPIFMVGSPDYYGTCRKSCNACDSVE</sequence>
<reference evidence="11" key="1">
    <citation type="submission" date="2023-03" db="EMBL/GenBank/DDBJ databases">
        <authorList>
            <person name="Julca I."/>
        </authorList>
    </citation>
    <scope>NUCLEOTIDE SEQUENCE</scope>
</reference>
<dbReference type="Proteomes" id="UP001161247">
    <property type="component" value="Chromosome 1"/>
</dbReference>
<dbReference type="CDD" id="cd00519">
    <property type="entry name" value="Lipase_3"/>
    <property type="match status" value="1"/>
</dbReference>
<evidence type="ECO:0000256" key="3">
    <source>
        <dbReference type="ARBA" id="ARBA00006511"/>
    </source>
</evidence>
<evidence type="ECO:0000256" key="9">
    <source>
        <dbReference type="SAM" id="MobiDB-lite"/>
    </source>
</evidence>
<dbReference type="GO" id="GO:0004656">
    <property type="term" value="F:procollagen-proline 4-dioxygenase activity"/>
    <property type="evidence" value="ECO:0007669"/>
    <property type="project" value="UniProtKB-EC"/>
</dbReference>
<dbReference type="Pfam" id="PF03893">
    <property type="entry name" value="Lipase3_N"/>
    <property type="match status" value="1"/>
</dbReference>
<dbReference type="InterPro" id="IPR002921">
    <property type="entry name" value="Fungal_lipase-type"/>
</dbReference>
<dbReference type="GO" id="GO:0016787">
    <property type="term" value="F:hydrolase activity"/>
    <property type="evidence" value="ECO:0007669"/>
    <property type="project" value="UniProtKB-KW"/>
</dbReference>
<dbReference type="AlphaFoldDB" id="A0AAV1C9H7"/>
<dbReference type="PANTHER" id="PTHR46398:SF4">
    <property type="entry name" value="ALPHA_BETA-HYDROLASES SUPERFAMILY PROTEIN"/>
    <property type="match status" value="1"/>
</dbReference>
<protein>
    <recommendedName>
        <fullName evidence="4">procollagen-proline 4-dioxygenase</fullName>
        <ecNumber evidence="4">1.14.11.2</ecNumber>
    </recommendedName>
</protein>
<dbReference type="Gene3D" id="3.40.50.1820">
    <property type="entry name" value="alpha/beta hydrolase"/>
    <property type="match status" value="1"/>
</dbReference>
<evidence type="ECO:0000259" key="10">
    <source>
        <dbReference type="PROSITE" id="PS51670"/>
    </source>
</evidence>
<dbReference type="Gene3D" id="2.60.120.620">
    <property type="entry name" value="q2cbj1_9rhob like domain"/>
    <property type="match status" value="1"/>
</dbReference>
<evidence type="ECO:0000256" key="6">
    <source>
        <dbReference type="ARBA" id="ARBA00022824"/>
    </source>
</evidence>
<dbReference type="InterPro" id="IPR006620">
    <property type="entry name" value="Pro_4_hyd_alph"/>
</dbReference>
<dbReference type="SMART" id="SM00702">
    <property type="entry name" value="P4Hc"/>
    <property type="match status" value="1"/>
</dbReference>
<dbReference type="GO" id="GO:0031418">
    <property type="term" value="F:L-ascorbic acid binding"/>
    <property type="evidence" value="ECO:0007669"/>
    <property type="project" value="InterPro"/>
</dbReference>
<dbReference type="Pfam" id="PF01764">
    <property type="entry name" value="Lipase_3"/>
    <property type="match status" value="1"/>
</dbReference>
<evidence type="ECO:0000256" key="7">
    <source>
        <dbReference type="ARBA" id="ARBA00022964"/>
    </source>
</evidence>
<feature type="domain" description="ShKT" evidence="10">
    <location>
        <begin position="802"/>
        <end position="842"/>
    </location>
</feature>
<dbReference type="PANTHER" id="PTHR46398">
    <property type="entry name" value="ALPHA/BETA-HYDROLASES SUPERFAMILY PROTEIN"/>
    <property type="match status" value="1"/>
</dbReference>
<keyword evidence="7" id="KW-0223">Dioxygenase</keyword>
<feature type="compositionally biased region" description="Low complexity" evidence="9">
    <location>
        <begin position="407"/>
        <end position="419"/>
    </location>
</feature>
<proteinExistence type="inferred from homology"/>
<dbReference type="PROSITE" id="PS51670">
    <property type="entry name" value="SHKT"/>
    <property type="match status" value="1"/>
</dbReference>
<dbReference type="SUPFAM" id="SSF53474">
    <property type="entry name" value="alpha/beta-Hydrolases"/>
    <property type="match status" value="1"/>
</dbReference>
<dbReference type="EC" id="1.14.11.2" evidence="4"/>
<dbReference type="GO" id="GO:0005506">
    <property type="term" value="F:iron ion binding"/>
    <property type="evidence" value="ECO:0007669"/>
    <property type="project" value="InterPro"/>
</dbReference>
<dbReference type="InterPro" id="IPR005592">
    <property type="entry name" value="Mono/diacylglycerol_lipase_N"/>
</dbReference>
<comment type="similarity">
    <text evidence="3">Belongs to the P4HA family.</text>
</comment>
<keyword evidence="12" id="KW-1185">Reference proteome</keyword>
<evidence type="ECO:0000256" key="8">
    <source>
        <dbReference type="ARBA" id="ARBA00023002"/>
    </source>
</evidence>
<dbReference type="GO" id="GO:0005783">
    <property type="term" value="C:endoplasmic reticulum"/>
    <property type="evidence" value="ECO:0007669"/>
    <property type="project" value="UniProtKB-SubCell"/>
</dbReference>